<evidence type="ECO:0000313" key="2">
    <source>
        <dbReference type="Proteomes" id="UP001144280"/>
    </source>
</evidence>
<keyword evidence="2" id="KW-1185">Reference proteome</keyword>
<evidence type="ECO:0000313" key="1">
    <source>
        <dbReference type="EMBL" id="GLI02730.1"/>
    </source>
</evidence>
<gene>
    <name evidence="1" type="ORF">Pa4123_80080</name>
</gene>
<proteinExistence type="predicted"/>
<protein>
    <submittedName>
        <fullName evidence="1">Uncharacterized protein</fullName>
    </submittedName>
</protein>
<reference evidence="1" key="1">
    <citation type="submission" date="2022-12" db="EMBL/GenBank/DDBJ databases">
        <title>New Phytohabitans aurantiacus sp. RD004123 nov., an actinomycete isolated from soil.</title>
        <authorList>
            <person name="Triningsih D.W."/>
            <person name="Harunari E."/>
            <person name="Igarashi Y."/>
        </authorList>
    </citation>
    <scope>NUCLEOTIDE SEQUENCE</scope>
    <source>
        <strain evidence="1">RD004123</strain>
    </source>
</reference>
<organism evidence="1 2">
    <name type="scientific">Phytohabitans aurantiacus</name>
    <dbReference type="NCBI Taxonomy" id="3016789"/>
    <lineage>
        <taxon>Bacteria</taxon>
        <taxon>Bacillati</taxon>
        <taxon>Actinomycetota</taxon>
        <taxon>Actinomycetes</taxon>
        <taxon>Micromonosporales</taxon>
        <taxon>Micromonosporaceae</taxon>
    </lineage>
</organism>
<name>A0ABQ5R7U3_9ACTN</name>
<sequence length="78" mass="8440">MAQSLAAARCGRVHADEPMATAPCRGVADGCCYQRTGHLWLRRAGQREAGRFGLSRVEVRVMAFDFPAPGELVVFASC</sequence>
<comment type="caution">
    <text evidence="1">The sequence shown here is derived from an EMBL/GenBank/DDBJ whole genome shotgun (WGS) entry which is preliminary data.</text>
</comment>
<dbReference type="EMBL" id="BSDI01000068">
    <property type="protein sequence ID" value="GLI02730.1"/>
    <property type="molecule type" value="Genomic_DNA"/>
</dbReference>
<accession>A0ABQ5R7U3</accession>
<dbReference type="Proteomes" id="UP001144280">
    <property type="component" value="Unassembled WGS sequence"/>
</dbReference>